<feature type="non-terminal residue" evidence="2">
    <location>
        <position position="152"/>
    </location>
</feature>
<feature type="non-terminal residue" evidence="2">
    <location>
        <position position="1"/>
    </location>
</feature>
<dbReference type="Proteomes" id="UP001189429">
    <property type="component" value="Unassembled WGS sequence"/>
</dbReference>
<feature type="region of interest" description="Disordered" evidence="1">
    <location>
        <begin position="1"/>
        <end position="37"/>
    </location>
</feature>
<organism evidence="2 3">
    <name type="scientific">Prorocentrum cordatum</name>
    <dbReference type="NCBI Taxonomy" id="2364126"/>
    <lineage>
        <taxon>Eukaryota</taxon>
        <taxon>Sar</taxon>
        <taxon>Alveolata</taxon>
        <taxon>Dinophyceae</taxon>
        <taxon>Prorocentrales</taxon>
        <taxon>Prorocentraceae</taxon>
        <taxon>Prorocentrum</taxon>
    </lineage>
</organism>
<reference evidence="2" key="1">
    <citation type="submission" date="2023-10" db="EMBL/GenBank/DDBJ databases">
        <authorList>
            <person name="Chen Y."/>
            <person name="Shah S."/>
            <person name="Dougan E. K."/>
            <person name="Thang M."/>
            <person name="Chan C."/>
        </authorList>
    </citation>
    <scope>NUCLEOTIDE SEQUENCE [LARGE SCALE GENOMIC DNA]</scope>
</reference>
<feature type="compositionally biased region" description="Basic and acidic residues" evidence="1">
    <location>
        <begin position="1"/>
        <end position="19"/>
    </location>
</feature>
<evidence type="ECO:0000313" key="3">
    <source>
        <dbReference type="Proteomes" id="UP001189429"/>
    </source>
</evidence>
<proteinExistence type="predicted"/>
<keyword evidence="3" id="KW-1185">Reference proteome</keyword>
<feature type="compositionally biased region" description="Low complexity" evidence="1">
    <location>
        <begin position="95"/>
        <end position="132"/>
    </location>
</feature>
<feature type="region of interest" description="Disordered" evidence="1">
    <location>
        <begin position="94"/>
        <end position="132"/>
    </location>
</feature>
<name>A0ABN9SNJ4_9DINO</name>
<evidence type="ECO:0000256" key="1">
    <source>
        <dbReference type="SAM" id="MobiDB-lite"/>
    </source>
</evidence>
<accession>A0ABN9SNJ4</accession>
<protein>
    <submittedName>
        <fullName evidence="2">Uncharacterized protein</fullName>
    </submittedName>
</protein>
<comment type="caution">
    <text evidence="2">The sequence shown here is derived from an EMBL/GenBank/DDBJ whole genome shotgun (WGS) entry which is preliminary data.</text>
</comment>
<evidence type="ECO:0000313" key="2">
    <source>
        <dbReference type="EMBL" id="CAK0833442.1"/>
    </source>
</evidence>
<sequence>VAKVAEDRDSLARMVEDLRQPTPAPADGGDAKAQQEKKKMSAMEEEMMRRIQAFTKEKETSYEQRVAEVKRLESQATAKEPADMDIDEVDRVFGQAQTAPSAQPAQQLAQQLAPQPAQQPPAQQQAQAAAAQQAQAAAVLQQAAAMQQAMMA</sequence>
<gene>
    <name evidence="2" type="ORF">PCOR1329_LOCUS31153</name>
</gene>
<dbReference type="EMBL" id="CAUYUJ010012209">
    <property type="protein sequence ID" value="CAK0833442.1"/>
    <property type="molecule type" value="Genomic_DNA"/>
</dbReference>